<reference evidence="2" key="2">
    <citation type="submission" date="2022-06" db="UniProtKB">
        <authorList>
            <consortium name="EnsemblMetazoa"/>
        </authorList>
    </citation>
    <scope>IDENTIFICATION</scope>
    <source>
        <strain evidence="2">DF5081</strain>
    </source>
</reference>
<keyword evidence="3" id="KW-1185">Reference proteome</keyword>
<protein>
    <submittedName>
        <fullName evidence="2">Uncharacterized protein</fullName>
    </submittedName>
</protein>
<feature type="region of interest" description="Disordered" evidence="1">
    <location>
        <begin position="64"/>
        <end position="118"/>
    </location>
</feature>
<accession>A0A8R1ELE9</accession>
<organism evidence="2 3">
    <name type="scientific">Caenorhabditis japonica</name>
    <dbReference type="NCBI Taxonomy" id="281687"/>
    <lineage>
        <taxon>Eukaryota</taxon>
        <taxon>Metazoa</taxon>
        <taxon>Ecdysozoa</taxon>
        <taxon>Nematoda</taxon>
        <taxon>Chromadorea</taxon>
        <taxon>Rhabditida</taxon>
        <taxon>Rhabditina</taxon>
        <taxon>Rhabditomorpha</taxon>
        <taxon>Rhabditoidea</taxon>
        <taxon>Rhabditidae</taxon>
        <taxon>Peloderinae</taxon>
        <taxon>Caenorhabditis</taxon>
    </lineage>
</organism>
<evidence type="ECO:0000313" key="2">
    <source>
        <dbReference type="EnsemblMetazoa" id="CJA37293.1"/>
    </source>
</evidence>
<evidence type="ECO:0000313" key="3">
    <source>
        <dbReference type="Proteomes" id="UP000005237"/>
    </source>
</evidence>
<dbReference type="Proteomes" id="UP000005237">
    <property type="component" value="Unassembled WGS sequence"/>
</dbReference>
<name>A0A8R1ELE9_CAEJA</name>
<sequence>MPKRIRTGWDVEWIHIRSHMYPRRGRMETYRILYGSTCSSRRAPGILLTWKAHESVFMLPSDEKSGNFGNFVRGSPDETDEPDETDKPIRPRTNRTNRGCTGRTADGRTDGPDGRKLVQMEALLF</sequence>
<dbReference type="EnsemblMetazoa" id="CJA37293.1">
    <property type="protein sequence ID" value="CJA37293.1"/>
    <property type="gene ID" value="WBGene00213140"/>
</dbReference>
<reference evidence="3" key="1">
    <citation type="submission" date="2010-08" db="EMBL/GenBank/DDBJ databases">
        <authorList>
            <consortium name="Caenorhabditis japonica Sequencing Consortium"/>
            <person name="Wilson R.K."/>
        </authorList>
    </citation>
    <scope>NUCLEOTIDE SEQUENCE [LARGE SCALE GENOMIC DNA]</scope>
    <source>
        <strain evidence="3">DF5081</strain>
    </source>
</reference>
<evidence type="ECO:0000256" key="1">
    <source>
        <dbReference type="SAM" id="MobiDB-lite"/>
    </source>
</evidence>
<feature type="compositionally biased region" description="Basic and acidic residues" evidence="1">
    <location>
        <begin position="105"/>
        <end position="118"/>
    </location>
</feature>
<dbReference type="AlphaFoldDB" id="A0A8R1ELE9"/>
<proteinExistence type="predicted"/>